<dbReference type="SUPFAM" id="SSF56399">
    <property type="entry name" value="ADP-ribosylation"/>
    <property type="match status" value="1"/>
</dbReference>
<dbReference type="Pfam" id="PF01375">
    <property type="entry name" value="Enterotoxin_a"/>
    <property type="match status" value="1"/>
</dbReference>
<accession>A0A0T9PGT9</accession>
<dbReference type="EMBL" id="CQAW01000007">
    <property type="protein sequence ID" value="CNH64772.1"/>
    <property type="molecule type" value="Genomic_DNA"/>
</dbReference>
<dbReference type="RefSeq" id="WP_050113950.1">
    <property type="nucleotide sequence ID" value="NZ_CABHXQ010000005.1"/>
</dbReference>
<sequence>MTSFTKVYIEFSKVLFLITIASASLPALAISPVNIVYRVDNRPPEEITLVGGMFPYFHLLHSNDLLEHFTGEAPEGYTSGFVSTTSLLEHAIEHSIFEFDIDSNGLYAGDFETYLYAIRPAANFYNVDESIAHARDTSPVNSYQYTMLRDALEEWGGMEEWVAYGGFVHNRIMSYAPINADLLNQHYQTGAMNSDIFWATRWHSNPSYSPQFDHNQSSSEAYPTVGTPNGFIIMAQNDTGQQLPLSVVTGTACNDSQNINNLIMKRDIPAKNACLNKGFSTVKYFYNKKTLAAILRLLPLD</sequence>
<dbReference type="GO" id="GO:0005615">
    <property type="term" value="C:extracellular space"/>
    <property type="evidence" value="ECO:0007669"/>
    <property type="project" value="InterPro"/>
</dbReference>
<evidence type="ECO:0000256" key="1">
    <source>
        <dbReference type="ARBA" id="ARBA00009092"/>
    </source>
</evidence>
<evidence type="ECO:0000256" key="4">
    <source>
        <dbReference type="ARBA" id="ARBA00022861"/>
    </source>
</evidence>
<dbReference type="AlphaFoldDB" id="A0A0T9PGT9"/>
<dbReference type="InterPro" id="IPR001144">
    <property type="entry name" value="Enterotoxin_A"/>
</dbReference>
<keyword evidence="4" id="KW-0260">Enterotoxin</keyword>
<evidence type="ECO:0000313" key="8">
    <source>
        <dbReference type="Proteomes" id="UP000041882"/>
    </source>
</evidence>
<keyword evidence="8" id="KW-1185">Reference proteome</keyword>
<dbReference type="Gene3D" id="3.90.210.10">
    <property type="entry name" value="Heat-Labile Enterotoxin, subunit A"/>
    <property type="match status" value="1"/>
</dbReference>
<dbReference type="GO" id="GO:0090729">
    <property type="term" value="F:toxin activity"/>
    <property type="evidence" value="ECO:0007669"/>
    <property type="project" value="UniProtKB-KW"/>
</dbReference>
<dbReference type="Proteomes" id="UP000041882">
    <property type="component" value="Unassembled WGS sequence"/>
</dbReference>
<evidence type="ECO:0000256" key="5">
    <source>
        <dbReference type="ARBA" id="ARBA00023026"/>
    </source>
</evidence>
<evidence type="ECO:0000256" key="3">
    <source>
        <dbReference type="ARBA" id="ARBA00022729"/>
    </source>
</evidence>
<evidence type="ECO:0000313" key="7">
    <source>
        <dbReference type="EMBL" id="CNH64772.1"/>
    </source>
</evidence>
<proteinExistence type="inferred from homology"/>
<reference evidence="8" key="1">
    <citation type="submission" date="2015-03" db="EMBL/GenBank/DDBJ databases">
        <authorList>
            <consortium name="Pathogen Informatics"/>
            <person name="Murphy D."/>
        </authorList>
    </citation>
    <scope>NUCLEOTIDE SEQUENCE [LARGE SCALE GENOMIC DNA]</scope>
    <source>
        <strain evidence="8">IP6945</strain>
    </source>
</reference>
<keyword evidence="3" id="KW-0732">Signal</keyword>
<protein>
    <submittedName>
        <fullName evidence="7">Uncharacterized protein</fullName>
    </submittedName>
</protein>
<name>A0A0T9PGT9_9GAMM</name>
<evidence type="ECO:0000256" key="6">
    <source>
        <dbReference type="ARBA" id="ARBA00023157"/>
    </source>
</evidence>
<gene>
    <name evidence="7" type="ORF">ERS008472_01971</name>
</gene>
<keyword evidence="5" id="KW-0843">Virulence</keyword>
<keyword evidence="6" id="KW-1015">Disulfide bond</keyword>
<keyword evidence="2" id="KW-0800">Toxin</keyword>
<evidence type="ECO:0000256" key="2">
    <source>
        <dbReference type="ARBA" id="ARBA00022656"/>
    </source>
</evidence>
<comment type="similarity">
    <text evidence="1">Belongs to the enterotoxin A family.</text>
</comment>
<organism evidence="7 8">
    <name type="scientific">Yersinia thracica</name>
    <dbReference type="NCBI Taxonomy" id="2890319"/>
    <lineage>
        <taxon>Bacteria</taxon>
        <taxon>Pseudomonadati</taxon>
        <taxon>Pseudomonadota</taxon>
        <taxon>Gammaproteobacteria</taxon>
        <taxon>Enterobacterales</taxon>
        <taxon>Yersiniaceae</taxon>
        <taxon>Yersinia</taxon>
    </lineage>
</organism>